<accession>A0A6J1SY22</accession>
<dbReference type="Proteomes" id="UP000504606">
    <property type="component" value="Unplaced"/>
</dbReference>
<feature type="compositionally biased region" description="Basic residues" evidence="1">
    <location>
        <begin position="301"/>
        <end position="312"/>
    </location>
</feature>
<feature type="compositionally biased region" description="Basic residues" evidence="1">
    <location>
        <begin position="279"/>
        <end position="291"/>
    </location>
</feature>
<feature type="region of interest" description="Disordered" evidence="1">
    <location>
        <begin position="1120"/>
        <end position="1149"/>
    </location>
</feature>
<protein>
    <submittedName>
        <fullName evidence="4">Uncharacterized protein LOC113210459 isoform X2</fullName>
    </submittedName>
</protein>
<evidence type="ECO:0000313" key="4">
    <source>
        <dbReference type="RefSeq" id="XP_026284260.1"/>
    </source>
</evidence>
<dbReference type="CDD" id="cd16982">
    <property type="entry name" value="CID_Pcf11"/>
    <property type="match status" value="1"/>
</dbReference>
<dbReference type="RefSeq" id="XP_026284260.1">
    <property type="nucleotide sequence ID" value="XM_026428475.2"/>
</dbReference>
<feature type="region of interest" description="Disordered" evidence="1">
    <location>
        <begin position="831"/>
        <end position="861"/>
    </location>
</feature>
<dbReference type="GO" id="GO:0003729">
    <property type="term" value="F:mRNA binding"/>
    <property type="evidence" value="ECO:0007669"/>
    <property type="project" value="InterPro"/>
</dbReference>
<feature type="compositionally biased region" description="Polar residues" evidence="1">
    <location>
        <begin position="206"/>
        <end position="223"/>
    </location>
</feature>
<evidence type="ECO:0000313" key="3">
    <source>
        <dbReference type="Proteomes" id="UP000504606"/>
    </source>
</evidence>
<dbReference type="InterPro" id="IPR008942">
    <property type="entry name" value="ENTH_VHS"/>
</dbReference>
<dbReference type="Gene3D" id="1.25.40.90">
    <property type="match status" value="1"/>
</dbReference>
<keyword evidence="3" id="KW-1185">Reference proteome</keyword>
<gene>
    <name evidence="4" type="primary">LOC113210459</name>
</gene>
<dbReference type="GeneID" id="113210459"/>
<feature type="region of interest" description="Disordered" evidence="1">
    <location>
        <begin position="268"/>
        <end position="326"/>
    </location>
</feature>
<dbReference type="GO" id="GO:0031124">
    <property type="term" value="P:mRNA 3'-end processing"/>
    <property type="evidence" value="ECO:0007669"/>
    <property type="project" value="InterPro"/>
</dbReference>
<dbReference type="PANTHER" id="PTHR15921">
    <property type="entry name" value="PRE-MRNA CLEAVAGE COMPLEX II"/>
    <property type="match status" value="1"/>
</dbReference>
<dbReference type="Pfam" id="PF04818">
    <property type="entry name" value="CID"/>
    <property type="match status" value="1"/>
</dbReference>
<feature type="compositionally biased region" description="Basic residues" evidence="1">
    <location>
        <begin position="845"/>
        <end position="854"/>
    </location>
</feature>
<dbReference type="SMART" id="SM00582">
    <property type="entry name" value="RPR"/>
    <property type="match status" value="1"/>
</dbReference>
<evidence type="ECO:0000259" key="2">
    <source>
        <dbReference type="PROSITE" id="PS51391"/>
    </source>
</evidence>
<sequence length="1306" mass="147228">MLEAEVNEAINCFADSLADLTVNSKPLINFLTMVAKNNVDHAEVIVDAVDSHLEKAPIIVKLPILYLIDSIVKNVATKYIDLFSSIIREKFPKIYEEADETMRQSMFKLRQTWDGIFSCKELCDIDVEIHSFDSAWLLKGESLDAFKNKTCKILLNPSFLSMESEEAKVHSEVDEADMLREQLLLQKQRRDLERDQKQTDQRSSEQKSSTSPADSTTIENSTGEHPLDDIVPINKSPLTDTTVQTKMDNSKLIHLLSDLVSRQNHKLLKDSEDHDSAKKHTKKNYQSKSHRNPCYDEDRRKSYRPSRYSNHRSYRDRDHRPRKDRYYDMDRQHRDAIVCRKEKQASCGKDDPAQSTCNDLLTGASSTSSKQSLAKGGYENSTKHNIFHYNQTSINLTSSELCSNTVETTPYYLNTQIETVIKESSERRIYNNFFHVHNSLKRKSIPAEICFDNDIDPASSCVVLTSTMVTGNKQKKPLLPNPESGPVKSFNHSQIPHEFSNSTNRSTEKVVEITQERIFDYQHGYRTPEKSLENSTCFNPTGNLGLQRYQNQNTKLEEPMCNLSDFNMKANYPVLSLPSACIQSLRNIAQDPMGTISVDGVSQEVRFYGDTAVIGAGSDNPREILFKHGEATIILNNFVVHCIFHEPNKEIILMGNRYLLRLGAPTRELYVNNEGFQCSFNCPPIEIQLSTGEMLTARLHCSAVPLVQIGALRSDLVAGSVTLSVNGVDISRIYLDGKPQRFDIAGIPHILKFLNRFKTVLINQEIVNICFGGPAVALLVKGDVYYVRLSHLPPGLILGQFGVLGMGFVQTQNPVQQNLGIGGPNANVFDEPSPHVPLPPVERKARGKGRKRSKNNALARKNSLSHLVPKIREQNKQNTAITAPETGLTCFSNESSHNNSTHKPPAFEPCANIHALFRNLCEVGLLTPHYMQTEPEERKANIGDIHEVDFSESSSLKTKQPGLVDALYSGEQCSSCGERFFPNESGVYSKHLDWHFQINREIRKPQSRMWYLSVTNWVKFESESSITLEVIPEECKGSTSIQEEPTSSVPSQDFPYGTVCEVCRDKFEEFFNEEQDEWHLKDCICHEGLIYHPVCLKDYQMTSDVAVNKRLLLLEDELSKESSKSDSLEEDAVSQNNLNSTSQGPDCECEKEVPSDSLVTNATVINENYCLTKEVENTKSIFPVCESHIKDSMDETQTMTIPQHEESGSTSKVSDCESEQEALSDILILKNISTDEICLTKEMDNTESSFPVIESEVKIRTEDKQTSMVPEQKASGLLKSRLEGRKLIKLPPLVRGSDISNMCTVC</sequence>
<dbReference type="InterPro" id="IPR006569">
    <property type="entry name" value="CID_dom"/>
</dbReference>
<feature type="compositionally biased region" description="Basic and acidic residues" evidence="1">
    <location>
        <begin position="313"/>
        <end position="326"/>
    </location>
</feature>
<dbReference type="GO" id="GO:0005737">
    <property type="term" value="C:cytoplasm"/>
    <property type="evidence" value="ECO:0007669"/>
    <property type="project" value="TreeGrafter"/>
</dbReference>
<dbReference type="GO" id="GO:0000993">
    <property type="term" value="F:RNA polymerase II complex binding"/>
    <property type="evidence" value="ECO:0007669"/>
    <property type="project" value="InterPro"/>
</dbReference>
<feature type="domain" description="CID" evidence="2">
    <location>
        <begin position="5"/>
        <end position="133"/>
    </location>
</feature>
<proteinExistence type="predicted"/>
<organism evidence="3 4">
    <name type="scientific">Frankliniella occidentalis</name>
    <name type="common">Western flower thrips</name>
    <name type="synonym">Euthrips occidentalis</name>
    <dbReference type="NCBI Taxonomy" id="133901"/>
    <lineage>
        <taxon>Eukaryota</taxon>
        <taxon>Metazoa</taxon>
        <taxon>Ecdysozoa</taxon>
        <taxon>Arthropoda</taxon>
        <taxon>Hexapoda</taxon>
        <taxon>Insecta</taxon>
        <taxon>Pterygota</taxon>
        <taxon>Neoptera</taxon>
        <taxon>Paraneoptera</taxon>
        <taxon>Thysanoptera</taxon>
        <taxon>Terebrantia</taxon>
        <taxon>Thripoidea</taxon>
        <taxon>Thripidae</taxon>
        <taxon>Frankliniella</taxon>
    </lineage>
</organism>
<evidence type="ECO:0000256" key="1">
    <source>
        <dbReference type="SAM" id="MobiDB-lite"/>
    </source>
</evidence>
<feature type="compositionally biased region" description="Basic and acidic residues" evidence="1">
    <location>
        <begin position="268"/>
        <end position="278"/>
    </location>
</feature>
<dbReference type="InterPro" id="IPR045154">
    <property type="entry name" value="PCF11-like"/>
</dbReference>
<dbReference type="SUPFAM" id="SSF48464">
    <property type="entry name" value="ENTH/VHS domain"/>
    <property type="match status" value="1"/>
</dbReference>
<name>A0A6J1SY22_FRAOC</name>
<feature type="compositionally biased region" description="Basic and acidic residues" evidence="1">
    <location>
        <begin position="191"/>
        <end position="205"/>
    </location>
</feature>
<dbReference type="PANTHER" id="PTHR15921:SF3">
    <property type="entry name" value="PRE-MRNA CLEAVAGE COMPLEX 2 PROTEIN PCF11"/>
    <property type="match status" value="1"/>
</dbReference>
<dbReference type="GO" id="GO:0006369">
    <property type="term" value="P:termination of RNA polymerase II transcription"/>
    <property type="evidence" value="ECO:0007669"/>
    <property type="project" value="InterPro"/>
</dbReference>
<dbReference type="PROSITE" id="PS51391">
    <property type="entry name" value="CID"/>
    <property type="match status" value="1"/>
</dbReference>
<feature type="compositionally biased region" description="Polar residues" evidence="1">
    <location>
        <begin position="1133"/>
        <end position="1144"/>
    </location>
</feature>
<dbReference type="GO" id="GO:0005849">
    <property type="term" value="C:mRNA cleavage factor complex"/>
    <property type="evidence" value="ECO:0007669"/>
    <property type="project" value="TreeGrafter"/>
</dbReference>
<reference evidence="4" key="1">
    <citation type="submission" date="2025-08" db="UniProtKB">
        <authorList>
            <consortium name="RefSeq"/>
        </authorList>
    </citation>
    <scope>IDENTIFICATION</scope>
    <source>
        <tissue evidence="4">Whole organism</tissue>
    </source>
</reference>
<feature type="region of interest" description="Disordered" evidence="1">
    <location>
        <begin position="191"/>
        <end position="236"/>
    </location>
</feature>
<dbReference type="InterPro" id="IPR047415">
    <property type="entry name" value="Pcf11_CID"/>
</dbReference>